<gene>
    <name evidence="1" type="ORF">HPP92_016610</name>
</gene>
<proteinExistence type="predicted"/>
<dbReference type="Proteomes" id="UP000639772">
    <property type="component" value="Unassembled WGS sequence"/>
</dbReference>
<organism evidence="1 2">
    <name type="scientific">Vanilla planifolia</name>
    <name type="common">Vanilla</name>
    <dbReference type="NCBI Taxonomy" id="51239"/>
    <lineage>
        <taxon>Eukaryota</taxon>
        <taxon>Viridiplantae</taxon>
        <taxon>Streptophyta</taxon>
        <taxon>Embryophyta</taxon>
        <taxon>Tracheophyta</taxon>
        <taxon>Spermatophyta</taxon>
        <taxon>Magnoliopsida</taxon>
        <taxon>Liliopsida</taxon>
        <taxon>Asparagales</taxon>
        <taxon>Orchidaceae</taxon>
        <taxon>Vanilloideae</taxon>
        <taxon>Vanilleae</taxon>
        <taxon>Vanilla</taxon>
    </lineage>
</organism>
<accession>A0A835QLT3</accession>
<reference evidence="1 2" key="1">
    <citation type="journal article" date="2020" name="Nat. Food">
        <title>A phased Vanilla planifolia genome enables genetic improvement of flavour and production.</title>
        <authorList>
            <person name="Hasing T."/>
            <person name="Tang H."/>
            <person name="Brym M."/>
            <person name="Khazi F."/>
            <person name="Huang T."/>
            <person name="Chambers A.H."/>
        </authorList>
    </citation>
    <scope>NUCLEOTIDE SEQUENCE [LARGE SCALE GENOMIC DNA]</scope>
    <source>
        <tissue evidence="1">Leaf</tissue>
    </source>
</reference>
<evidence type="ECO:0000313" key="1">
    <source>
        <dbReference type="EMBL" id="KAG0472064.1"/>
    </source>
</evidence>
<protein>
    <submittedName>
        <fullName evidence="1">Uncharacterized protein</fullName>
    </submittedName>
</protein>
<evidence type="ECO:0000313" key="2">
    <source>
        <dbReference type="Proteomes" id="UP000639772"/>
    </source>
</evidence>
<dbReference type="AlphaFoldDB" id="A0A835QLT3"/>
<name>A0A835QLT3_VANPL</name>
<comment type="caution">
    <text evidence="1">The sequence shown here is derived from an EMBL/GenBank/DDBJ whole genome shotgun (WGS) entry which is preliminary data.</text>
</comment>
<sequence length="331" mass="37418">MVPWRRWRELIQLSEYILQASSPSLAKDIDENPPPFFTTSERRLCRDIGAFWKISKILNSLIGHPGLGVTTYQNFGWDFQLRVVFVPSLGHWKNGAPGRHYHSASETLIDNNHSRVTTSEISAASSRFTDCAEQALLITCISIGMGALRHSLGRRPRQNRKGPVNFLVKENGFNHDRVASFAFWLFRSLNYLYPRMDKPLDLINEEPAQENLEHDAGTTALSDAFPITIFISADTGKGREFDADVAMTMQKLPFHDRSEWDCFAVLWNLGMDNAHLLFGMEGVLRYAEGTHEQSPMGEKVAVRPRFPVEDAVAKVTRVPAAKKSKNGEKKK</sequence>
<dbReference type="EMBL" id="JADCNM010000008">
    <property type="protein sequence ID" value="KAG0472064.1"/>
    <property type="molecule type" value="Genomic_DNA"/>
</dbReference>